<accession>A0A2W7RVI3</accession>
<dbReference type="AlphaFoldDB" id="A0A2W7RVI3"/>
<comment type="caution">
    <text evidence="1">The sequence shown here is derived from an EMBL/GenBank/DDBJ whole genome shotgun (WGS) entry which is preliminary data.</text>
</comment>
<name>A0A2W7RVI3_9BACT</name>
<proteinExistence type="predicted"/>
<sequence>MYRLLFLILIGMLNITASYAYPFFKWHSEDPKIKISLLTPEFLREGDKVFIVGKIKNTSNIELTGQTQLQITNYLSGTSVDGWFTNSFPVQYFTVPANDSVLVHFPIQVPYSFYNTVKSTLFIKYNQYTDSTATILPVYTNRAFIQQTLLYNFQQKNNYTANLDSLLQISNESISPIALAIGLNRIPYYAIQKRLKELISSNREQPIDKALQIVAGSLLNRKETFISSITTEKKQESQFSVTNLGHFDTIQKNIQHPLTDYYLRELRLLQQPNGSFYKDNNATTTLLNAKILYLLACSYSLNHHHHNIQQSITNLIQPGINGLNQQFSNPSATNTFTSLYCLFSKATFQFVTKFSNTDSLQLQFLKQKASNLSFHEQALLAVTLQQCNDTDVVFKTIIKRLITKTNFGETNTLTHAYILQLIQKNPALFSTNFINTYLQNISNNFLKSASVDRFSTVITGASLLSFAANNPFNITANINNTAFAFRENSIQEIPIQQLENSPVKMQLNLPTKSGNDWYGNFQWQYLQNVDNIPGKLTNQAIKISKKFFVKNPSKENIWETYQSKETLHIGDTVMIEIGVQSNHTITNCLLTDNFPSCIKIYRLASNIETHTNSGIYSGFQYKLNVTSTKQIIRYYGIITTPGQFSGGIATIQEDEEKMSYAAPTLIQVAEHK</sequence>
<dbReference type="Proteomes" id="UP000249720">
    <property type="component" value="Unassembled WGS sequence"/>
</dbReference>
<protein>
    <recommendedName>
        <fullName evidence="3">Alpha-2-macroglobulin family protein</fullName>
    </recommendedName>
</protein>
<evidence type="ECO:0000313" key="1">
    <source>
        <dbReference type="EMBL" id="PZX64733.1"/>
    </source>
</evidence>
<organism evidence="1 2">
    <name type="scientific">Hydrotalea sandarakina</name>
    <dbReference type="NCBI Taxonomy" id="1004304"/>
    <lineage>
        <taxon>Bacteria</taxon>
        <taxon>Pseudomonadati</taxon>
        <taxon>Bacteroidota</taxon>
        <taxon>Chitinophagia</taxon>
        <taxon>Chitinophagales</taxon>
        <taxon>Chitinophagaceae</taxon>
        <taxon>Hydrotalea</taxon>
    </lineage>
</organism>
<reference evidence="1 2" key="1">
    <citation type="submission" date="2018-06" db="EMBL/GenBank/DDBJ databases">
        <title>Genomic Encyclopedia of Archaeal and Bacterial Type Strains, Phase II (KMG-II): from individual species to whole genera.</title>
        <authorList>
            <person name="Goeker M."/>
        </authorList>
    </citation>
    <scope>NUCLEOTIDE SEQUENCE [LARGE SCALE GENOMIC DNA]</scope>
    <source>
        <strain evidence="1 2">DSM 23241</strain>
    </source>
</reference>
<evidence type="ECO:0008006" key="3">
    <source>
        <dbReference type="Google" id="ProtNLM"/>
    </source>
</evidence>
<gene>
    <name evidence="1" type="ORF">LX80_00934</name>
</gene>
<dbReference type="EMBL" id="QKZV01000002">
    <property type="protein sequence ID" value="PZX64733.1"/>
    <property type="molecule type" value="Genomic_DNA"/>
</dbReference>
<evidence type="ECO:0000313" key="2">
    <source>
        <dbReference type="Proteomes" id="UP000249720"/>
    </source>
</evidence>
<keyword evidence="2" id="KW-1185">Reference proteome</keyword>